<dbReference type="Proteomes" id="UP000643525">
    <property type="component" value="Unassembled WGS sequence"/>
</dbReference>
<organism evidence="8 9">
    <name type="scientific">Nesterenkonia lutea</name>
    <dbReference type="NCBI Taxonomy" id="272919"/>
    <lineage>
        <taxon>Bacteria</taxon>
        <taxon>Bacillati</taxon>
        <taxon>Actinomycetota</taxon>
        <taxon>Actinomycetes</taxon>
        <taxon>Micrococcales</taxon>
        <taxon>Micrococcaceae</taxon>
        <taxon>Nesterenkonia</taxon>
    </lineage>
</organism>
<dbReference type="RefSeq" id="WP_318782408.1">
    <property type="nucleotide sequence ID" value="NZ_BAAALJ010000045.1"/>
</dbReference>
<evidence type="ECO:0000256" key="2">
    <source>
        <dbReference type="ARBA" id="ARBA00022448"/>
    </source>
</evidence>
<evidence type="ECO:0000256" key="6">
    <source>
        <dbReference type="ARBA" id="ARBA00023136"/>
    </source>
</evidence>
<keyword evidence="5 8" id="KW-0067">ATP-binding</keyword>
<evidence type="ECO:0000313" key="8">
    <source>
        <dbReference type="EMBL" id="MBE1525538.1"/>
    </source>
</evidence>
<evidence type="ECO:0000256" key="1">
    <source>
        <dbReference type="ARBA" id="ARBA00004202"/>
    </source>
</evidence>
<dbReference type="SMART" id="SM00382">
    <property type="entry name" value="AAA"/>
    <property type="match status" value="1"/>
</dbReference>
<dbReference type="PROSITE" id="PS50893">
    <property type="entry name" value="ABC_TRANSPORTER_2"/>
    <property type="match status" value="1"/>
</dbReference>
<keyword evidence="9" id="KW-1185">Reference proteome</keyword>
<keyword evidence="6" id="KW-0472">Membrane</keyword>
<dbReference type="PROSITE" id="PS00211">
    <property type="entry name" value="ABC_TRANSPORTER_1"/>
    <property type="match status" value="1"/>
</dbReference>
<reference evidence="8 9" key="1">
    <citation type="submission" date="2020-10" db="EMBL/GenBank/DDBJ databases">
        <title>Sequencing the genomes of 1000 actinobacteria strains.</title>
        <authorList>
            <person name="Klenk H.-P."/>
        </authorList>
    </citation>
    <scope>NUCLEOTIDE SEQUENCE [LARGE SCALE GENOMIC DNA]</scope>
    <source>
        <strain evidence="8 9">DSM 15666</strain>
    </source>
</reference>
<sequence length="282" mass="30535">MTMSEMTSAPITPIADGSNMSLDSAAATAAIFLEDIHMRFGNVHALSGADLTIQPREVVALIGPSGSGKSTLLRTVNLLAPLTSGRVTIGGTTLSDVPEGGKQQIKMTEKEINKHRARVGMVFQHFNLFPHLTAIQNVVLGPTTVQQTPPAEAKERGAVLLEKFGLGDKLDVSPRHLSGGQKQRVAIARALAMKPEVMLFDEVTAALDPEMVGEVITIMRQLATEDLTMVVATHEMDFALEVADRVVFMDEGRIVETGPARDVLLHPQQARTQAFLTRLNRR</sequence>
<gene>
    <name evidence="8" type="ORF">H4W27_002712</name>
</gene>
<feature type="domain" description="ABC transporter" evidence="7">
    <location>
        <begin position="31"/>
        <end position="276"/>
    </location>
</feature>
<dbReference type="PANTHER" id="PTHR43166:SF35">
    <property type="entry name" value="L-CYSTINE IMPORT ATP-BINDING PROTEIN TCYN"/>
    <property type="match status" value="1"/>
</dbReference>
<dbReference type="InterPro" id="IPR027417">
    <property type="entry name" value="P-loop_NTPase"/>
</dbReference>
<comment type="caution">
    <text evidence="8">The sequence shown here is derived from an EMBL/GenBank/DDBJ whole genome shotgun (WGS) entry which is preliminary data.</text>
</comment>
<accession>A0ABR9JIC9</accession>
<dbReference type="Pfam" id="PF00005">
    <property type="entry name" value="ABC_tran"/>
    <property type="match status" value="1"/>
</dbReference>
<dbReference type="InterPro" id="IPR017871">
    <property type="entry name" value="ABC_transporter-like_CS"/>
</dbReference>
<evidence type="ECO:0000256" key="4">
    <source>
        <dbReference type="ARBA" id="ARBA00022741"/>
    </source>
</evidence>
<protein>
    <submittedName>
        <fullName evidence="8">Polar amino acid transport system ATP-binding protein</fullName>
    </submittedName>
</protein>
<dbReference type="InterPro" id="IPR050086">
    <property type="entry name" value="MetN_ABC_transporter-like"/>
</dbReference>
<dbReference type="PANTHER" id="PTHR43166">
    <property type="entry name" value="AMINO ACID IMPORT ATP-BINDING PROTEIN"/>
    <property type="match status" value="1"/>
</dbReference>
<dbReference type="EMBL" id="JADBED010000002">
    <property type="protein sequence ID" value="MBE1525538.1"/>
    <property type="molecule type" value="Genomic_DNA"/>
</dbReference>
<keyword evidence="3" id="KW-1003">Cell membrane</keyword>
<evidence type="ECO:0000256" key="5">
    <source>
        <dbReference type="ARBA" id="ARBA00022840"/>
    </source>
</evidence>
<dbReference type="PIRSF" id="PIRSF039085">
    <property type="entry name" value="ABC_ATPase_HisP"/>
    <property type="match status" value="1"/>
</dbReference>
<dbReference type="InterPro" id="IPR030679">
    <property type="entry name" value="ABC_ATPase_HisP-typ"/>
</dbReference>
<dbReference type="SUPFAM" id="SSF52540">
    <property type="entry name" value="P-loop containing nucleoside triphosphate hydrolases"/>
    <property type="match status" value="1"/>
</dbReference>
<keyword evidence="4" id="KW-0547">Nucleotide-binding</keyword>
<dbReference type="InterPro" id="IPR003593">
    <property type="entry name" value="AAA+_ATPase"/>
</dbReference>
<evidence type="ECO:0000256" key="3">
    <source>
        <dbReference type="ARBA" id="ARBA00022475"/>
    </source>
</evidence>
<name>A0ABR9JIC9_9MICC</name>
<keyword evidence="2" id="KW-0813">Transport</keyword>
<dbReference type="InterPro" id="IPR003439">
    <property type="entry name" value="ABC_transporter-like_ATP-bd"/>
</dbReference>
<evidence type="ECO:0000313" key="9">
    <source>
        <dbReference type="Proteomes" id="UP000643525"/>
    </source>
</evidence>
<proteinExistence type="predicted"/>
<dbReference type="GO" id="GO:0005524">
    <property type="term" value="F:ATP binding"/>
    <property type="evidence" value="ECO:0007669"/>
    <property type="project" value="UniProtKB-KW"/>
</dbReference>
<evidence type="ECO:0000259" key="7">
    <source>
        <dbReference type="PROSITE" id="PS50893"/>
    </source>
</evidence>
<dbReference type="Gene3D" id="3.40.50.300">
    <property type="entry name" value="P-loop containing nucleotide triphosphate hydrolases"/>
    <property type="match status" value="1"/>
</dbReference>
<comment type="subcellular location">
    <subcellularLocation>
        <location evidence="1">Cell membrane</location>
        <topology evidence="1">Peripheral membrane protein</topology>
    </subcellularLocation>
</comment>